<dbReference type="KEGG" id="bfu:BCIN_06g01480"/>
<reference evidence="2 3" key="1">
    <citation type="journal article" date="2011" name="PLoS Genet.">
        <title>Genomic analysis of the necrotrophic fungal pathogens Sclerotinia sclerotiorum and Botrytis cinerea.</title>
        <authorList>
            <person name="Amselem J."/>
            <person name="Cuomo C.A."/>
            <person name="van Kan J.A."/>
            <person name="Viaud M."/>
            <person name="Benito E.P."/>
            <person name="Couloux A."/>
            <person name="Coutinho P.M."/>
            <person name="de Vries R.P."/>
            <person name="Dyer P.S."/>
            <person name="Fillinger S."/>
            <person name="Fournier E."/>
            <person name="Gout L."/>
            <person name="Hahn M."/>
            <person name="Kohn L."/>
            <person name="Lapalu N."/>
            <person name="Plummer K.M."/>
            <person name="Pradier J.M."/>
            <person name="Quevillon E."/>
            <person name="Sharon A."/>
            <person name="Simon A."/>
            <person name="ten Have A."/>
            <person name="Tudzynski B."/>
            <person name="Tudzynski P."/>
            <person name="Wincker P."/>
            <person name="Andrew M."/>
            <person name="Anthouard V."/>
            <person name="Beever R.E."/>
            <person name="Beffa R."/>
            <person name="Benoit I."/>
            <person name="Bouzid O."/>
            <person name="Brault B."/>
            <person name="Chen Z."/>
            <person name="Choquer M."/>
            <person name="Collemare J."/>
            <person name="Cotton P."/>
            <person name="Danchin E.G."/>
            <person name="Da Silva C."/>
            <person name="Gautier A."/>
            <person name="Giraud C."/>
            <person name="Giraud T."/>
            <person name="Gonzalez C."/>
            <person name="Grossetete S."/>
            <person name="Guldener U."/>
            <person name="Henrissat B."/>
            <person name="Howlett B.J."/>
            <person name="Kodira C."/>
            <person name="Kretschmer M."/>
            <person name="Lappartient A."/>
            <person name="Leroch M."/>
            <person name="Levis C."/>
            <person name="Mauceli E."/>
            <person name="Neuveglise C."/>
            <person name="Oeser B."/>
            <person name="Pearson M."/>
            <person name="Poulain J."/>
            <person name="Poussereau N."/>
            <person name="Quesneville H."/>
            <person name="Rascle C."/>
            <person name="Schumacher J."/>
            <person name="Segurens B."/>
            <person name="Sexton A."/>
            <person name="Silva E."/>
            <person name="Sirven C."/>
            <person name="Soanes D.M."/>
            <person name="Talbot N.J."/>
            <person name="Templeton M."/>
            <person name="Yandava C."/>
            <person name="Yarden O."/>
            <person name="Zeng Q."/>
            <person name="Rollins J.A."/>
            <person name="Lebrun M.H."/>
            <person name="Dickman M."/>
        </authorList>
    </citation>
    <scope>NUCLEOTIDE SEQUENCE [LARGE SCALE GENOMIC DNA]</scope>
    <source>
        <strain evidence="2 3">B05.10</strain>
    </source>
</reference>
<gene>
    <name evidence="2" type="ORF">BCIN_06g01480</name>
</gene>
<evidence type="ECO:0000256" key="1">
    <source>
        <dbReference type="SAM" id="MobiDB-lite"/>
    </source>
</evidence>
<protein>
    <submittedName>
        <fullName evidence="2">Uncharacterized protein</fullName>
    </submittedName>
</protein>
<sequence>MAGKKAKSNFTGPGRKLTSGEVIVNDNEDYYPSESDSSASDINEDEVVVSDCEDEVDAAADADPSESEGGGEEEGGDEEEEFESAEEVQHDEALGEDYIETIDEVTKKVKRSKPEMSEEARKQKQKEGILGDDRYKQSMKNGMTRAARVIKEHEANIGRAFSAIDMSDVGKKSLSAKTREARYKLCANGMWEDSGKTTKKGKKIFRLVKNATNNAALKPCGCRICLKRADFRSYSKPDKPTKSTRSGLKRGFFKYGEGYILGESDRMDKRKKTNETEN</sequence>
<feature type="compositionally biased region" description="Basic and acidic residues" evidence="1">
    <location>
        <begin position="104"/>
        <end position="129"/>
    </location>
</feature>
<dbReference type="RefSeq" id="XP_001560301.1">
    <property type="nucleotide sequence ID" value="XM_001560251.2"/>
</dbReference>
<feature type="compositionally biased region" description="Acidic residues" evidence="1">
    <location>
        <begin position="42"/>
        <end position="86"/>
    </location>
</feature>
<dbReference type="VEuPathDB" id="FungiDB:Bcin06g01480"/>
<feature type="region of interest" description="Disordered" evidence="1">
    <location>
        <begin position="1"/>
        <end position="129"/>
    </location>
</feature>
<evidence type="ECO:0000313" key="2">
    <source>
        <dbReference type="EMBL" id="ATZ50654.1"/>
    </source>
</evidence>
<name>A0A384JJY0_BOTFB</name>
<reference evidence="2 3" key="3">
    <citation type="journal article" date="2017" name="Mol. Plant Pathol.">
        <title>A gapless genome sequence of the fungus Botrytis cinerea.</title>
        <authorList>
            <person name="Van Kan J.A."/>
            <person name="Stassen J.H."/>
            <person name="Mosbach A."/>
            <person name="Van Der Lee T.A."/>
            <person name="Faino L."/>
            <person name="Farmer A.D."/>
            <person name="Papasotiriou D.G."/>
            <person name="Zhou S."/>
            <person name="Seidl M.F."/>
            <person name="Cottam E."/>
            <person name="Edel D."/>
            <person name="Hahn M."/>
            <person name="Schwartz D.C."/>
            <person name="Dietrich R.A."/>
            <person name="Widdison S."/>
            <person name="Scalliet G."/>
        </authorList>
    </citation>
    <scope>NUCLEOTIDE SEQUENCE [LARGE SCALE GENOMIC DNA]</scope>
    <source>
        <strain evidence="2 3">B05.10</strain>
    </source>
</reference>
<accession>A0A384JJY0</accession>
<organism evidence="2 3">
    <name type="scientific">Botryotinia fuckeliana (strain B05.10)</name>
    <name type="common">Noble rot fungus</name>
    <name type="synonym">Botrytis cinerea</name>
    <dbReference type="NCBI Taxonomy" id="332648"/>
    <lineage>
        <taxon>Eukaryota</taxon>
        <taxon>Fungi</taxon>
        <taxon>Dikarya</taxon>
        <taxon>Ascomycota</taxon>
        <taxon>Pezizomycotina</taxon>
        <taxon>Leotiomycetes</taxon>
        <taxon>Helotiales</taxon>
        <taxon>Sclerotiniaceae</taxon>
        <taxon>Botrytis</taxon>
    </lineage>
</organism>
<reference evidence="2 3" key="2">
    <citation type="journal article" date="2012" name="Eukaryot. Cell">
        <title>Genome update of Botrytis cinerea strains B05.10 and T4.</title>
        <authorList>
            <person name="Staats M."/>
            <person name="van Kan J.A."/>
        </authorList>
    </citation>
    <scope>NUCLEOTIDE SEQUENCE [LARGE SCALE GENOMIC DNA]</scope>
    <source>
        <strain evidence="2 3">B05.10</strain>
    </source>
</reference>
<dbReference type="GeneID" id="5440937"/>
<dbReference type="Proteomes" id="UP000001798">
    <property type="component" value="Chromosome 6"/>
</dbReference>
<evidence type="ECO:0000313" key="3">
    <source>
        <dbReference type="Proteomes" id="UP000001798"/>
    </source>
</evidence>
<keyword evidence="3" id="KW-1185">Reference proteome</keyword>
<proteinExistence type="predicted"/>
<dbReference type="OrthoDB" id="3535024at2759"/>
<dbReference type="AlphaFoldDB" id="A0A384JJY0"/>
<dbReference type="EMBL" id="CP009810">
    <property type="protein sequence ID" value="ATZ50654.1"/>
    <property type="molecule type" value="Genomic_DNA"/>
</dbReference>
<feature type="compositionally biased region" description="Acidic residues" evidence="1">
    <location>
        <begin position="94"/>
        <end position="103"/>
    </location>
</feature>